<evidence type="ECO:0000313" key="2">
    <source>
        <dbReference type="EMBL" id="PLW77684.1"/>
    </source>
</evidence>
<comment type="caution">
    <text evidence="2">The sequence shown here is derived from an EMBL/GenBank/DDBJ whole genome shotgun (WGS) entry which is preliminary data.</text>
</comment>
<dbReference type="RefSeq" id="WP_101533700.1">
    <property type="nucleotide sequence ID" value="NZ_PKUQ01000016.1"/>
</dbReference>
<organism evidence="2 3">
    <name type="scientific">Cohaesibacter celericrescens</name>
    <dbReference type="NCBI Taxonomy" id="2067669"/>
    <lineage>
        <taxon>Bacteria</taxon>
        <taxon>Pseudomonadati</taxon>
        <taxon>Pseudomonadota</taxon>
        <taxon>Alphaproteobacteria</taxon>
        <taxon>Hyphomicrobiales</taxon>
        <taxon>Cohaesibacteraceae</taxon>
    </lineage>
</organism>
<dbReference type="AlphaFoldDB" id="A0A2N5XT53"/>
<gene>
    <name evidence="2" type="ORF">C0081_10370</name>
</gene>
<feature type="transmembrane region" description="Helical" evidence="1">
    <location>
        <begin position="77"/>
        <end position="104"/>
    </location>
</feature>
<dbReference type="OrthoDB" id="5741017at2"/>
<reference evidence="2 3" key="1">
    <citation type="submission" date="2018-01" db="EMBL/GenBank/DDBJ databases">
        <title>The draft genome sequence of Cohaesibacter sp. H1304.</title>
        <authorList>
            <person name="Wang N.-N."/>
            <person name="Du Z.-J."/>
        </authorList>
    </citation>
    <scope>NUCLEOTIDE SEQUENCE [LARGE SCALE GENOMIC DNA]</scope>
    <source>
        <strain evidence="2 3">H1304</strain>
    </source>
</reference>
<dbReference type="SUPFAM" id="SSF58113">
    <property type="entry name" value="Apolipoprotein A-I"/>
    <property type="match status" value="1"/>
</dbReference>
<evidence type="ECO:0000313" key="3">
    <source>
        <dbReference type="Proteomes" id="UP000234881"/>
    </source>
</evidence>
<sequence length="719" mass="78151">MKTWRAKLWSGFVRVPLFWFVFIGVLWGIDQRFSDVDFHLLMERGQLAYQLSAGALSFDAVHEALDALSKTDFILSLAYGVVSIAFAFLVSFFVCHVLVIAWTLRMARRAIAKCKTLEEFYTEYDNGVHASLRSNGLIGDAWREFDETLVAPQEDERQVLRNTVRPHTFMHVGLARERLVGIKMLPAIPGYFVAVGLLLTFIGIVLALYKAGEASSVQDVTVMQKAMTDLLQIASFKFATSIAGLGCSLVLSVLFKLFMVLVEGSFSDLCEAIERKLLYVAPQSLAVKMNSVMEEQRDELKHLGSEKYFSQMGQALSPQIHSAFSEAMLPVNQSISNALDKVTESSQSGISDMLQEFSNNVQGSAGTELRELAGTLQAMQTTLADMQGGVRNSGEDFARRMSEAAENLNRLVSEAATSMNDGALSNRESLNEIIAAMQSTFEKANNALDEDLGKAAAGASSKIEDAMGRVMEKLEGQITHLSEGMASMEGNLSGSVQKTQDTIQEAQQSAAQTVASVATNTSEALKQGLADALATIRNEIDRFETALEGSKNALTSQASAIGDATSQTRQVADIFSKTAIELRGAIAPFTQSAGQIAETTHSFKTSLNAAVEALQNSQEGSSELANALRENGEELTNLWQSYEKRFQNIDEELGRAVESLSKATVEQGAALSNYSQQVDQNLAQAVTKLSSGVSEINDSIEEFGEEVGKLQSAMYSAVE</sequence>
<keyword evidence="1" id="KW-0472">Membrane</keyword>
<evidence type="ECO:0000256" key="1">
    <source>
        <dbReference type="SAM" id="Phobius"/>
    </source>
</evidence>
<accession>A0A2N5XT53</accession>
<keyword evidence="1" id="KW-0812">Transmembrane</keyword>
<evidence type="ECO:0008006" key="4">
    <source>
        <dbReference type="Google" id="ProtNLM"/>
    </source>
</evidence>
<dbReference type="Gene3D" id="1.20.120.20">
    <property type="entry name" value="Apolipoprotein"/>
    <property type="match status" value="1"/>
</dbReference>
<dbReference type="EMBL" id="PKUQ01000016">
    <property type="protein sequence ID" value="PLW77684.1"/>
    <property type="molecule type" value="Genomic_DNA"/>
</dbReference>
<dbReference type="NCBIfam" id="NF033914">
    <property type="entry name" value="antiphage_ZorA_1"/>
    <property type="match status" value="1"/>
</dbReference>
<keyword evidence="1" id="KW-1133">Transmembrane helix</keyword>
<protein>
    <recommendedName>
        <fullName evidence="4">MotA/TolQ/ExbB proton channel domain-containing protein</fullName>
    </recommendedName>
</protein>
<keyword evidence="3" id="KW-1185">Reference proteome</keyword>
<feature type="transmembrane region" description="Helical" evidence="1">
    <location>
        <begin position="188"/>
        <end position="210"/>
    </location>
</feature>
<proteinExistence type="predicted"/>
<name>A0A2N5XT53_9HYPH</name>
<feature type="transmembrane region" description="Helical" evidence="1">
    <location>
        <begin position="12"/>
        <end position="29"/>
    </location>
</feature>
<dbReference type="Proteomes" id="UP000234881">
    <property type="component" value="Unassembled WGS sequence"/>
</dbReference>